<feature type="region of interest" description="Disordered" evidence="2">
    <location>
        <begin position="954"/>
        <end position="988"/>
    </location>
</feature>
<reference evidence="3 4" key="1">
    <citation type="journal article" date="2016" name="Mol. Biol. Evol.">
        <title>Comparative Genomics of Early-Diverging Mushroom-Forming Fungi Provides Insights into the Origins of Lignocellulose Decay Capabilities.</title>
        <authorList>
            <person name="Nagy L.G."/>
            <person name="Riley R."/>
            <person name="Tritt A."/>
            <person name="Adam C."/>
            <person name="Daum C."/>
            <person name="Floudas D."/>
            <person name="Sun H."/>
            <person name="Yadav J.S."/>
            <person name="Pangilinan J."/>
            <person name="Larsson K.H."/>
            <person name="Matsuura K."/>
            <person name="Barry K."/>
            <person name="Labutti K."/>
            <person name="Kuo R."/>
            <person name="Ohm R.A."/>
            <person name="Bhattacharya S.S."/>
            <person name="Shirouzu T."/>
            <person name="Yoshinaga Y."/>
            <person name="Martin F.M."/>
            <person name="Grigoriev I.V."/>
            <person name="Hibbett D.S."/>
        </authorList>
    </citation>
    <scope>NUCLEOTIDE SEQUENCE [LARGE SCALE GENOMIC DNA]</scope>
    <source>
        <strain evidence="3 4">HHB12029</strain>
    </source>
</reference>
<gene>
    <name evidence="3" type="ORF">EXIGLDRAFT_767642</name>
</gene>
<feature type="coiled-coil region" evidence="1">
    <location>
        <begin position="910"/>
        <end position="937"/>
    </location>
</feature>
<accession>A0A165IUC9</accession>
<dbReference type="OrthoDB" id="3268409at2759"/>
<dbReference type="EMBL" id="KV425982">
    <property type="protein sequence ID" value="KZV93884.1"/>
    <property type="molecule type" value="Genomic_DNA"/>
</dbReference>
<evidence type="ECO:0000256" key="1">
    <source>
        <dbReference type="SAM" id="Coils"/>
    </source>
</evidence>
<keyword evidence="4" id="KW-1185">Reference proteome</keyword>
<sequence>MPAVPPELADVVAKARQVLTSSGLNPCDADVLRLLTCPELPATDGAGVGGPSAAPIDIFTPGYHPPPEREASSPPNRHHLESSLSEQVRAAVRQRHDEPDRARQWTANDLNRDKAANRVTREKRCSAFITHSFGAIVEFPETGAQAGESVAHRFPIDPSSPFRPQHSFQYSLGGDWHGGNKSVDCYLIKPGEKVKCKSTDYNCGCLRTCTFSGASSAPGTAHSYTSPSRQSAARAQAHNASTAKFSIAEVEIFRKTLALFGALQDHGCSLRKVEGFADERVGDAVASATDAPGEERLRDSRSQLRKTCTGRILLKQNDSGHSYLECEHRHAGACDHLLLSNLQDFDVNYLRALLHNDVATVQRHEQRAAQLGIGPLVACNHTRSRRSQSNRCPNLHRGADGMLCTGEMSRESTCNAQFRIFEPLDLHAHPYILVVCTNPHSHPPPERSMTPPLLRDALRMLLLDMRWQLADATPRRIIRDSGFMSNLRGLLDWKDPVEDPVLSDLHPSLGNLDHLAYLIDDVRKPLYPLGTDFQGACHLRMQHLALPHEQRYVRYAEELNFAGDGKTDRMVICMFPSQSRRILESKRHEIDIQFTRVKGWYELQMETWDPATSQSVTLCRAFMTSESADAHLELYRQVFKIVHEDTGQRVRFRYIHGDGIEIITADEHRGHALGLARFLEEVAREILQRDKMEPDKRLCDLTPYEHLARIFRICTVHYKRNVKKLKGKVSDEVYNAMWNLAGTETHTDFDAACALIRAGGVDAANWLKDKECFALAALYQPRSKIPLAIWLAGKSNTNGVEQKHRDVNRDGKGLTLLGGIQRGLQHDIREAKQAALVQSEAIQRRYRPADVGNTQYLSLQRHAREGRRRVAQADSTAQAAHAQIVAAHAQIPKVTNLVQRMLGTGNEPAATRAVKRLRGLESEADRATAELSAALAHGSGRVALAPVSNLAGTRISVPPHLEPETGPPRKRCAKGAATGPPVPAAPYNGHGHAGPFPFPSPAPPSYYTTVPIPAQRHSALPPASAASYIPPPHSGLLPLIAHPSAPANLIPRVMYASDSHMPFNSE</sequence>
<name>A0A165IUC9_EXIGL</name>
<evidence type="ECO:0000256" key="2">
    <source>
        <dbReference type="SAM" id="MobiDB-lite"/>
    </source>
</evidence>
<evidence type="ECO:0000313" key="4">
    <source>
        <dbReference type="Proteomes" id="UP000077266"/>
    </source>
</evidence>
<organism evidence="3 4">
    <name type="scientific">Exidia glandulosa HHB12029</name>
    <dbReference type="NCBI Taxonomy" id="1314781"/>
    <lineage>
        <taxon>Eukaryota</taxon>
        <taxon>Fungi</taxon>
        <taxon>Dikarya</taxon>
        <taxon>Basidiomycota</taxon>
        <taxon>Agaricomycotina</taxon>
        <taxon>Agaricomycetes</taxon>
        <taxon>Auriculariales</taxon>
        <taxon>Exidiaceae</taxon>
        <taxon>Exidia</taxon>
    </lineage>
</organism>
<dbReference type="AlphaFoldDB" id="A0A165IUC9"/>
<evidence type="ECO:0000313" key="3">
    <source>
        <dbReference type="EMBL" id="KZV93884.1"/>
    </source>
</evidence>
<keyword evidence="1" id="KW-0175">Coiled coil</keyword>
<feature type="region of interest" description="Disordered" evidence="2">
    <location>
        <begin position="59"/>
        <end position="85"/>
    </location>
</feature>
<dbReference type="InParanoid" id="A0A165IUC9"/>
<protein>
    <submittedName>
        <fullName evidence="3">Uncharacterized protein</fullName>
    </submittedName>
</protein>
<proteinExistence type="predicted"/>
<dbReference type="Proteomes" id="UP000077266">
    <property type="component" value="Unassembled WGS sequence"/>
</dbReference>